<dbReference type="Proteomes" id="UP000248882">
    <property type="component" value="Unassembled WGS sequence"/>
</dbReference>
<dbReference type="RefSeq" id="WP_111316698.1">
    <property type="nucleotide sequence ID" value="NZ_QKZT01000002.1"/>
</dbReference>
<proteinExistence type="predicted"/>
<accession>A0A2W7RC30</accession>
<evidence type="ECO:0000313" key="2">
    <source>
        <dbReference type="Proteomes" id="UP000248882"/>
    </source>
</evidence>
<organism evidence="1 2">
    <name type="scientific">Algoriphagus chordae</name>
    <dbReference type="NCBI Taxonomy" id="237019"/>
    <lineage>
        <taxon>Bacteria</taxon>
        <taxon>Pseudomonadati</taxon>
        <taxon>Bacteroidota</taxon>
        <taxon>Cytophagia</taxon>
        <taxon>Cytophagales</taxon>
        <taxon>Cyclobacteriaceae</taxon>
        <taxon>Algoriphagus</taxon>
    </lineage>
</organism>
<dbReference type="OrthoDB" id="819585at2"/>
<dbReference type="Pfam" id="PF17170">
    <property type="entry name" value="DUF5128"/>
    <property type="match status" value="1"/>
</dbReference>
<sequence>MRKFIIPLSLIIAFFSCKESDPMLIDSSKKSDYFDLATYYQATDYIGLSFPDSVPLVRIFSSKIKNNKLYIHDNGTNQILVFDLKNESYLYSISEIGEGPEEYKTINNFDVDENNILYIYDYGRKVISFKDGQFQKEWNDLKLHVRGFQKTVNGFLLISPDNGYKLNKKPIIEIDENGKVLHSMGGELVEKLAIPIKYFQRIGNSIYINDMLNTNIVNFNVETGKIDSTKFNLKNNSNFSLIDFWQINSDDFFLMIVPTSTELEAGLIPYFKENKFVSNYSSFLCSLDLIAMSSFPTNDDKGEYDYTLMTEEFFPSFEDYLTNITVEKGGSLELDGHHYIFEDYKLEKEKFDANRGKIQGILTNNKILMRKYIRK</sequence>
<gene>
    <name evidence="1" type="ORF">LV85_00607</name>
</gene>
<protein>
    <submittedName>
        <fullName evidence="1">6-bladed beta-propeller protein</fullName>
    </submittedName>
</protein>
<dbReference type="SUPFAM" id="SSF63829">
    <property type="entry name" value="Calcium-dependent phosphotriesterase"/>
    <property type="match status" value="1"/>
</dbReference>
<dbReference type="EMBL" id="QKZT01000002">
    <property type="protein sequence ID" value="PZX56676.1"/>
    <property type="molecule type" value="Genomic_DNA"/>
</dbReference>
<dbReference type="AlphaFoldDB" id="A0A2W7RC30"/>
<dbReference type="InterPro" id="IPR011042">
    <property type="entry name" value="6-blade_b-propeller_TolB-like"/>
</dbReference>
<evidence type="ECO:0000313" key="1">
    <source>
        <dbReference type="EMBL" id="PZX56676.1"/>
    </source>
</evidence>
<name>A0A2W7RC30_9BACT</name>
<keyword evidence="2" id="KW-1185">Reference proteome</keyword>
<reference evidence="1 2" key="1">
    <citation type="submission" date="2018-06" db="EMBL/GenBank/DDBJ databases">
        <title>Genomic Encyclopedia of Archaeal and Bacterial Type Strains, Phase II (KMG-II): from individual species to whole genera.</title>
        <authorList>
            <person name="Goeker M."/>
        </authorList>
    </citation>
    <scope>NUCLEOTIDE SEQUENCE [LARGE SCALE GENOMIC DNA]</scope>
    <source>
        <strain evidence="1 2">DSM 19830</strain>
    </source>
</reference>
<comment type="caution">
    <text evidence="1">The sequence shown here is derived from an EMBL/GenBank/DDBJ whole genome shotgun (WGS) entry which is preliminary data.</text>
</comment>
<dbReference type="Gene3D" id="2.120.10.30">
    <property type="entry name" value="TolB, C-terminal domain"/>
    <property type="match status" value="1"/>
</dbReference>
<dbReference type="PROSITE" id="PS51257">
    <property type="entry name" value="PROKAR_LIPOPROTEIN"/>
    <property type="match status" value="1"/>
</dbReference>